<sequence>MTTRGEELIAMRLFHPTTPVVPRLPPYIRARQDTVFAGRVQDLPDQQPQQHVPYSEHVKLAEALAATASAQMPSLVCTVPAEEFEAIRVPPAPVPLLDPGDVPSHNHLGHALLPPTHVEAIIISRARTVLRVFVLRNAATAGWRGNDTLPMVLRGHSIAFPNPDLGELRRRIPYAPEELSEFLQVLFLDAVTDRADLERKIRSAKCLQIRGAVVAAWLEHAEHTQPGIHVDAALVQAYRRMGMVPTVPDALIAHAVAAHDARMAATLNAAFESDRTGNAAVRQQQAGFEAAARTAAHPRVTIVQAPAHERASGDTAVADQPDHLEGLDEMEVHYGDARNTDVDFSALDGDGTVDEVIAALRASGAVAIAAGGSGVSPLNDYAPAHVNHCHLDVFPFGLDGSIPLGMSFEFWASALVRRAPRVQFGGNATFLAHLFDVYMKHAGNSSVNVAVKISPGVLRGADSLDEKVIREVALVLCAKNNDRTRRDLLEKVGQPAFDLARSLRRVAVPIELTDPFYNRWLSRTVGPITFTFNVNPSDMHSHLVARAAGKDIPIDPDTGRPTNVPRAVELWRQVAANPVACASLLAVVRDAINWHILGFKHGATRQTNLDCWAGEVLYGYTKVEQSLPRQCHFRSSASNANLTGLSQPQICSAWPYSCGPPITTFGPMVVYRSRFSL</sequence>
<organism evidence="2 3">
    <name type="scientific">Tetrabaena socialis</name>
    <dbReference type="NCBI Taxonomy" id="47790"/>
    <lineage>
        <taxon>Eukaryota</taxon>
        <taxon>Viridiplantae</taxon>
        <taxon>Chlorophyta</taxon>
        <taxon>core chlorophytes</taxon>
        <taxon>Chlorophyceae</taxon>
        <taxon>CS clade</taxon>
        <taxon>Chlamydomonadales</taxon>
        <taxon>Tetrabaenaceae</taxon>
        <taxon>Tetrabaena</taxon>
    </lineage>
</organism>
<protein>
    <recommendedName>
        <fullName evidence="1">DUF6570 domain-containing protein</fullName>
    </recommendedName>
</protein>
<keyword evidence="3" id="KW-1185">Reference proteome</keyword>
<comment type="caution">
    <text evidence="2">The sequence shown here is derived from an EMBL/GenBank/DDBJ whole genome shotgun (WGS) entry which is preliminary data.</text>
</comment>
<accession>A0A2J8AA75</accession>
<dbReference type="EMBL" id="PGGS01000091">
    <property type="protein sequence ID" value="PNH09424.1"/>
    <property type="molecule type" value="Genomic_DNA"/>
</dbReference>
<dbReference type="InterPro" id="IPR046700">
    <property type="entry name" value="DUF6570"/>
</dbReference>
<dbReference type="Proteomes" id="UP000236333">
    <property type="component" value="Unassembled WGS sequence"/>
</dbReference>
<dbReference type="AlphaFoldDB" id="A0A2J8AA75"/>
<evidence type="ECO:0000313" key="2">
    <source>
        <dbReference type="EMBL" id="PNH09424.1"/>
    </source>
</evidence>
<dbReference type="OrthoDB" id="558243at2759"/>
<evidence type="ECO:0000259" key="1">
    <source>
        <dbReference type="Pfam" id="PF20209"/>
    </source>
</evidence>
<name>A0A2J8AA75_9CHLO</name>
<evidence type="ECO:0000313" key="3">
    <source>
        <dbReference type="Proteomes" id="UP000236333"/>
    </source>
</evidence>
<reference evidence="2 3" key="1">
    <citation type="journal article" date="2017" name="Mol. Biol. Evol.">
        <title>The 4-celled Tetrabaena socialis nuclear genome reveals the essential components for genetic control of cell number at the origin of multicellularity in the volvocine lineage.</title>
        <authorList>
            <person name="Featherston J."/>
            <person name="Arakaki Y."/>
            <person name="Hanschen E.R."/>
            <person name="Ferris P.J."/>
            <person name="Michod R.E."/>
            <person name="Olson B.J.S.C."/>
            <person name="Nozaki H."/>
            <person name="Durand P.M."/>
        </authorList>
    </citation>
    <scope>NUCLEOTIDE SEQUENCE [LARGE SCALE GENOMIC DNA]</scope>
    <source>
        <strain evidence="2 3">NIES-571</strain>
    </source>
</reference>
<dbReference type="Pfam" id="PF20209">
    <property type="entry name" value="DUF6570"/>
    <property type="match status" value="1"/>
</dbReference>
<gene>
    <name evidence="2" type="ORF">TSOC_003962</name>
</gene>
<proteinExistence type="predicted"/>
<feature type="domain" description="DUF6570" evidence="1">
    <location>
        <begin position="97"/>
        <end position="227"/>
    </location>
</feature>